<protein>
    <submittedName>
        <fullName evidence="1">Uncharacterized protein</fullName>
    </submittedName>
</protein>
<organism evidence="1 2">
    <name type="scientific">Cnuella takakiae</name>
    <dbReference type="NCBI Taxonomy" id="1302690"/>
    <lineage>
        <taxon>Bacteria</taxon>
        <taxon>Pseudomonadati</taxon>
        <taxon>Bacteroidota</taxon>
        <taxon>Chitinophagia</taxon>
        <taxon>Chitinophagales</taxon>
        <taxon>Chitinophagaceae</taxon>
        <taxon>Cnuella</taxon>
    </lineage>
</organism>
<dbReference type="STRING" id="1302690.BUE76_12505"/>
<evidence type="ECO:0000313" key="2">
    <source>
        <dbReference type="Proteomes" id="UP000184368"/>
    </source>
</evidence>
<dbReference type="PROSITE" id="PS51257">
    <property type="entry name" value="PROKAR_LIPOPROTEIN"/>
    <property type="match status" value="1"/>
</dbReference>
<keyword evidence="2" id="KW-1185">Reference proteome</keyword>
<reference evidence="1 2" key="1">
    <citation type="submission" date="2016-11" db="EMBL/GenBank/DDBJ databases">
        <authorList>
            <person name="Jaros S."/>
            <person name="Januszkiewicz K."/>
            <person name="Wedrychowicz H."/>
        </authorList>
    </citation>
    <scope>NUCLEOTIDE SEQUENCE [LARGE SCALE GENOMIC DNA]</scope>
    <source>
        <strain evidence="1 2">DSM 26897</strain>
    </source>
</reference>
<dbReference type="Proteomes" id="UP000184368">
    <property type="component" value="Unassembled WGS sequence"/>
</dbReference>
<name>A0A1M4VET8_9BACT</name>
<dbReference type="AlphaFoldDB" id="A0A1M4VET8"/>
<dbReference type="EMBL" id="FQUO01000002">
    <property type="protein sequence ID" value="SHE67445.1"/>
    <property type="molecule type" value="Genomic_DNA"/>
</dbReference>
<sequence>MGKEAGEPKGMKIPWKYVALLTAVVVVACTKEWPARKAASLNGKGGDGNAVFASEWTTISKWKKDQKGFFAEQSLKSNAQKGKVLLFARNLWAADSGYNGDDMPLQLPLNFLPYNDQPGLTETWQYELQGNKLRVNLEVAGVEKAEPREVAVRYVVIPDEMWQELSVANPDTASMPYEDLVAKLDIKP</sequence>
<gene>
    <name evidence="1" type="ORF">SAMN05444008_102242</name>
</gene>
<accession>A0A1M4VET8</accession>
<proteinExistence type="predicted"/>
<evidence type="ECO:0000313" key="1">
    <source>
        <dbReference type="EMBL" id="SHE67445.1"/>
    </source>
</evidence>